<dbReference type="PROSITE" id="PS00570">
    <property type="entry name" value="RING_HYDROXYL_ALPHA"/>
    <property type="match status" value="1"/>
</dbReference>
<evidence type="ECO:0000256" key="4">
    <source>
        <dbReference type="ARBA" id="ARBA00023004"/>
    </source>
</evidence>
<organism evidence="7 8">
    <name type="scientific">Pseudonocardia ailaonensis</name>
    <dbReference type="NCBI Taxonomy" id="367279"/>
    <lineage>
        <taxon>Bacteria</taxon>
        <taxon>Bacillati</taxon>
        <taxon>Actinomycetota</taxon>
        <taxon>Actinomycetes</taxon>
        <taxon>Pseudonocardiales</taxon>
        <taxon>Pseudonocardiaceae</taxon>
        <taxon>Pseudonocardia</taxon>
    </lineage>
</organism>
<evidence type="ECO:0000256" key="3">
    <source>
        <dbReference type="ARBA" id="ARBA00023002"/>
    </source>
</evidence>
<dbReference type="Pfam" id="PF00355">
    <property type="entry name" value="Rieske"/>
    <property type="match status" value="1"/>
</dbReference>
<evidence type="ECO:0000313" key="7">
    <source>
        <dbReference type="EMBL" id="GAA1859984.1"/>
    </source>
</evidence>
<reference evidence="7 8" key="1">
    <citation type="journal article" date="2019" name="Int. J. Syst. Evol. Microbiol.">
        <title>The Global Catalogue of Microorganisms (GCM) 10K type strain sequencing project: providing services to taxonomists for standard genome sequencing and annotation.</title>
        <authorList>
            <consortium name="The Broad Institute Genomics Platform"/>
            <consortium name="The Broad Institute Genome Sequencing Center for Infectious Disease"/>
            <person name="Wu L."/>
            <person name="Ma J."/>
        </authorList>
    </citation>
    <scope>NUCLEOTIDE SEQUENCE [LARGE SCALE GENOMIC DNA]</scope>
    <source>
        <strain evidence="7 8">JCM 16009</strain>
    </source>
</reference>
<name>A0ABN2NA41_9PSEU</name>
<feature type="domain" description="Rieske" evidence="6">
    <location>
        <begin position="23"/>
        <end position="127"/>
    </location>
</feature>
<evidence type="ECO:0000313" key="8">
    <source>
        <dbReference type="Proteomes" id="UP001500449"/>
    </source>
</evidence>
<keyword evidence="2" id="KW-0479">Metal-binding</keyword>
<dbReference type="PANTHER" id="PTHR21266:SF60">
    <property type="entry name" value="3-KETOSTEROID-9-ALPHA-MONOOXYGENASE, OXYGENASE COMPONENT"/>
    <property type="match status" value="1"/>
</dbReference>
<dbReference type="InterPro" id="IPR050584">
    <property type="entry name" value="Cholesterol_7-desaturase"/>
</dbReference>
<dbReference type="CDD" id="cd03469">
    <property type="entry name" value="Rieske_RO_Alpha_N"/>
    <property type="match status" value="1"/>
</dbReference>
<sequence length="348" mass="39496">MTLAHPPLTVDAGCKDPAMLDEWHVIGLTGDFTSGTLYPLRLLERDLVAWRDTRGVLHVWEDLCVHRGAPLSKGWVRDDHVVCPYHGWRYDGSARCTLMPAAPADRPMKKARTFPHPVEERYGLVWTTLGTPTAPVPAFAEWSDPSYHTVVCGPWEFRANGFRSLENFLDATHFPFVHNGTNGNADAPDVIPPYEVEVSEEGLVSSEIAVRQPEGDARGVPVISNYTYSVHRPLVGHLRKRMVDADADWNPVPGTEHFYTNLMTIQPVSEKECVLRVVAAFTMRPGPSDDEVRARLHVVFTEDQEIVERQRPERIPADLRFELHHRTDLMGQRYRQYLRSKKISYGII</sequence>
<dbReference type="InterPro" id="IPR017941">
    <property type="entry name" value="Rieske_2Fe-2S"/>
</dbReference>
<dbReference type="InterPro" id="IPR015881">
    <property type="entry name" value="ARHD_Rieske_2Fe_2S"/>
</dbReference>
<evidence type="ECO:0000256" key="5">
    <source>
        <dbReference type="ARBA" id="ARBA00023014"/>
    </source>
</evidence>
<dbReference type="Pfam" id="PF19112">
    <property type="entry name" value="VanA_C"/>
    <property type="match status" value="1"/>
</dbReference>
<dbReference type="InterPro" id="IPR036922">
    <property type="entry name" value="Rieske_2Fe-2S_sf"/>
</dbReference>
<keyword evidence="1" id="KW-0001">2Fe-2S</keyword>
<dbReference type="PROSITE" id="PS51296">
    <property type="entry name" value="RIESKE"/>
    <property type="match status" value="1"/>
</dbReference>
<dbReference type="InterPro" id="IPR044043">
    <property type="entry name" value="VanA_C_cat"/>
</dbReference>
<comment type="caution">
    <text evidence="7">The sequence shown here is derived from an EMBL/GenBank/DDBJ whole genome shotgun (WGS) entry which is preliminary data.</text>
</comment>
<gene>
    <name evidence="7" type="ORF">GCM10009836_45160</name>
</gene>
<keyword evidence="7" id="KW-0223">Dioxygenase</keyword>
<evidence type="ECO:0000256" key="2">
    <source>
        <dbReference type="ARBA" id="ARBA00022723"/>
    </source>
</evidence>
<dbReference type="SUPFAM" id="SSF50022">
    <property type="entry name" value="ISP domain"/>
    <property type="match status" value="1"/>
</dbReference>
<evidence type="ECO:0000256" key="1">
    <source>
        <dbReference type="ARBA" id="ARBA00022714"/>
    </source>
</evidence>
<dbReference type="EMBL" id="BAAAQK010000018">
    <property type="protein sequence ID" value="GAA1859984.1"/>
    <property type="molecule type" value="Genomic_DNA"/>
</dbReference>
<dbReference type="Gene3D" id="3.90.380.10">
    <property type="entry name" value="Naphthalene 1,2-dioxygenase Alpha Subunit, Chain A, domain 1"/>
    <property type="match status" value="1"/>
</dbReference>
<protein>
    <submittedName>
        <fullName evidence="7">Aromatic ring-hydroxylating dioxygenase subunit alpha</fullName>
    </submittedName>
</protein>
<evidence type="ECO:0000259" key="6">
    <source>
        <dbReference type="PROSITE" id="PS51296"/>
    </source>
</evidence>
<dbReference type="GO" id="GO:0051213">
    <property type="term" value="F:dioxygenase activity"/>
    <property type="evidence" value="ECO:0007669"/>
    <property type="project" value="UniProtKB-KW"/>
</dbReference>
<dbReference type="Proteomes" id="UP001500449">
    <property type="component" value="Unassembled WGS sequence"/>
</dbReference>
<keyword evidence="5" id="KW-0411">Iron-sulfur</keyword>
<dbReference type="SUPFAM" id="SSF55961">
    <property type="entry name" value="Bet v1-like"/>
    <property type="match status" value="1"/>
</dbReference>
<keyword evidence="4" id="KW-0408">Iron</keyword>
<dbReference type="RefSeq" id="WP_344420456.1">
    <property type="nucleotide sequence ID" value="NZ_BAAAQK010000018.1"/>
</dbReference>
<keyword evidence="8" id="KW-1185">Reference proteome</keyword>
<accession>A0ABN2NA41</accession>
<dbReference type="Gene3D" id="2.102.10.10">
    <property type="entry name" value="Rieske [2Fe-2S] iron-sulphur domain"/>
    <property type="match status" value="1"/>
</dbReference>
<dbReference type="PANTHER" id="PTHR21266">
    <property type="entry name" value="IRON-SULFUR DOMAIN CONTAINING PROTEIN"/>
    <property type="match status" value="1"/>
</dbReference>
<proteinExistence type="predicted"/>
<keyword evidence="3" id="KW-0560">Oxidoreductase</keyword>